<evidence type="ECO:0000256" key="6">
    <source>
        <dbReference type="ARBA" id="ARBA00022989"/>
    </source>
</evidence>
<evidence type="ECO:0000313" key="13">
    <source>
        <dbReference type="Proteomes" id="UP000694416"/>
    </source>
</evidence>
<dbReference type="AlphaFoldDB" id="A0A8C9H3V4"/>
<evidence type="ECO:0000256" key="10">
    <source>
        <dbReference type="ARBA" id="ARBA00039950"/>
    </source>
</evidence>
<evidence type="ECO:0000256" key="2">
    <source>
        <dbReference type="ARBA" id="ARBA00006375"/>
    </source>
</evidence>
<dbReference type="Pfam" id="PF00153">
    <property type="entry name" value="Mito_carr"/>
    <property type="match status" value="2"/>
</dbReference>
<dbReference type="SUPFAM" id="SSF103506">
    <property type="entry name" value="Mitochondrial carrier"/>
    <property type="match status" value="1"/>
</dbReference>
<name>A0A8C9H3V4_9PRIM</name>
<reference evidence="12" key="1">
    <citation type="submission" date="2025-08" db="UniProtKB">
        <authorList>
            <consortium name="Ensembl"/>
        </authorList>
    </citation>
    <scope>IDENTIFICATION</scope>
</reference>
<dbReference type="InterPro" id="IPR023395">
    <property type="entry name" value="MCP_dom_sf"/>
</dbReference>
<evidence type="ECO:0000256" key="1">
    <source>
        <dbReference type="ARBA" id="ARBA00004141"/>
    </source>
</evidence>
<dbReference type="Gene3D" id="1.50.40.10">
    <property type="entry name" value="Mitochondrial carrier domain"/>
    <property type="match status" value="1"/>
</dbReference>
<dbReference type="Proteomes" id="UP000694416">
    <property type="component" value="Unplaced"/>
</dbReference>
<dbReference type="InterPro" id="IPR018108">
    <property type="entry name" value="MCP_transmembrane"/>
</dbReference>
<evidence type="ECO:0000256" key="5">
    <source>
        <dbReference type="ARBA" id="ARBA00022737"/>
    </source>
</evidence>
<comment type="similarity">
    <text evidence="2">Belongs to the mitochondrial carrier (TC 2.A.29) family.</text>
</comment>
<keyword evidence="4" id="KW-0812">Transmembrane</keyword>
<accession>A0A8C9H3V4</accession>
<reference evidence="12" key="2">
    <citation type="submission" date="2025-09" db="UniProtKB">
        <authorList>
            <consortium name="Ensembl"/>
        </authorList>
    </citation>
    <scope>IDENTIFICATION</scope>
</reference>
<organism evidence="12 13">
    <name type="scientific">Piliocolobus tephrosceles</name>
    <name type="common">Ugandan red Colobus</name>
    <dbReference type="NCBI Taxonomy" id="591936"/>
    <lineage>
        <taxon>Eukaryota</taxon>
        <taxon>Metazoa</taxon>
        <taxon>Chordata</taxon>
        <taxon>Craniata</taxon>
        <taxon>Vertebrata</taxon>
        <taxon>Euteleostomi</taxon>
        <taxon>Mammalia</taxon>
        <taxon>Eutheria</taxon>
        <taxon>Euarchontoglires</taxon>
        <taxon>Primates</taxon>
        <taxon>Haplorrhini</taxon>
        <taxon>Catarrhini</taxon>
        <taxon>Cercopithecidae</taxon>
        <taxon>Colobinae</taxon>
        <taxon>Piliocolobus</taxon>
    </lineage>
</organism>
<evidence type="ECO:0000256" key="9">
    <source>
        <dbReference type="ARBA" id="ARBA00037638"/>
    </source>
</evidence>
<keyword evidence="6" id="KW-1133">Transmembrane helix</keyword>
<dbReference type="Ensembl" id="ENSPTET00000022229.1">
    <property type="protein sequence ID" value="ENSPTEP00000014843.1"/>
    <property type="gene ID" value="ENSPTEG00000016542.1"/>
</dbReference>
<evidence type="ECO:0000313" key="12">
    <source>
        <dbReference type="Ensembl" id="ENSPTEP00000014843.1"/>
    </source>
</evidence>
<protein>
    <recommendedName>
        <fullName evidence="10">Mitochondrial S-adenosylmethionine carrier protein</fullName>
    </recommendedName>
    <alternativeName>
        <fullName evidence="11">Solute carrier family 25 member 26</fullName>
    </alternativeName>
</protein>
<evidence type="ECO:0000256" key="4">
    <source>
        <dbReference type="ARBA" id="ARBA00022692"/>
    </source>
</evidence>
<dbReference type="GO" id="GO:0016020">
    <property type="term" value="C:membrane"/>
    <property type="evidence" value="ECO:0007669"/>
    <property type="project" value="UniProtKB-SubCell"/>
</dbReference>
<evidence type="ECO:0000256" key="8">
    <source>
        <dbReference type="ARBA" id="ARBA00035847"/>
    </source>
</evidence>
<comment type="subcellular location">
    <subcellularLocation>
        <location evidence="1">Membrane</location>
        <topology evidence="1">Multi-pass membrane protein</topology>
    </subcellularLocation>
</comment>
<evidence type="ECO:0000256" key="11">
    <source>
        <dbReference type="ARBA" id="ARBA00041876"/>
    </source>
</evidence>
<keyword evidence="3" id="KW-0813">Transport</keyword>
<evidence type="ECO:0000256" key="3">
    <source>
        <dbReference type="ARBA" id="ARBA00022448"/>
    </source>
</evidence>
<dbReference type="PANTHER" id="PTHR45667">
    <property type="entry name" value="S-ADENOSYLMETHIONINE MITOCHONDRIAL CARRIER PROTEIN"/>
    <property type="match status" value="1"/>
</dbReference>
<keyword evidence="5" id="KW-0677">Repeat</keyword>
<comment type="catalytic activity">
    <reaction evidence="8">
        <text>S-adenosyl-L-homocysteine(out) + S-adenosyl-L-methionine(in) = S-adenosyl-L-homocysteine(in) + S-adenosyl-L-methionine(out)</text>
        <dbReference type="Rhea" id="RHEA:75479"/>
        <dbReference type="ChEBI" id="CHEBI:57856"/>
        <dbReference type="ChEBI" id="CHEBI:59789"/>
    </reaction>
</comment>
<keyword evidence="7" id="KW-0472">Membrane</keyword>
<proteinExistence type="inferred from homology"/>
<comment type="function">
    <text evidence="9">Mitochondrial S-adenosyl-L-methionine/S-adenosyl-L-homocysteine antiporter. Mediates the exchange of cytosolic S-adenosyl-L-methionine, the predominant methyl-group donor for macromolecule methylation processes, for mitochondrial S-adenosylhomocysteine(SAH), a by-product of methylation reactions.</text>
</comment>
<evidence type="ECO:0000256" key="7">
    <source>
        <dbReference type="ARBA" id="ARBA00023136"/>
    </source>
</evidence>
<keyword evidence="13" id="KW-1185">Reference proteome</keyword>
<sequence length="169" mass="19144">MPTLLGNVPSNAFFYCFYQLTKSVLNSYNENINKGVSYLISTSVAECVACIVRLPFEMVKQHMQVFPSNTMSSAINNILKTQNLSTFLLKNYLVLILRDIPFDCIQYFLWDTFKDFSKANIGKYSDQHPYLTSSLCGGLAGGISAFLTTPIDVIKSRHTIHVWKIKTHN</sequence>